<keyword evidence="2" id="KW-1185">Reference proteome</keyword>
<name>A0ACC0ARW2_CATRO</name>
<sequence>MCVRESENERERTIPSVSSVRLRDYRIGPLPFLPVLAARCFELVVALLLCSVDVAASLFAASRYSLLLLLPLASRSRISFPAAQLPEKLPVRCCRRRRRREPFGLKKKKKDPIAIL</sequence>
<evidence type="ECO:0000313" key="1">
    <source>
        <dbReference type="EMBL" id="KAI5663747.1"/>
    </source>
</evidence>
<gene>
    <name evidence="1" type="ORF">M9H77_23070</name>
</gene>
<protein>
    <submittedName>
        <fullName evidence="1">Uncharacterized protein</fullName>
    </submittedName>
</protein>
<accession>A0ACC0ARW2</accession>
<reference evidence="2" key="1">
    <citation type="journal article" date="2023" name="Nat. Plants">
        <title>Single-cell RNA sequencing provides a high-resolution roadmap for understanding the multicellular compartmentation of specialized metabolism.</title>
        <authorList>
            <person name="Sun S."/>
            <person name="Shen X."/>
            <person name="Li Y."/>
            <person name="Li Y."/>
            <person name="Wang S."/>
            <person name="Li R."/>
            <person name="Zhang H."/>
            <person name="Shen G."/>
            <person name="Guo B."/>
            <person name="Wei J."/>
            <person name="Xu J."/>
            <person name="St-Pierre B."/>
            <person name="Chen S."/>
            <person name="Sun C."/>
        </authorList>
    </citation>
    <scope>NUCLEOTIDE SEQUENCE [LARGE SCALE GENOMIC DNA]</scope>
</reference>
<proteinExistence type="predicted"/>
<comment type="caution">
    <text evidence="1">The sequence shown here is derived from an EMBL/GenBank/DDBJ whole genome shotgun (WGS) entry which is preliminary data.</text>
</comment>
<dbReference type="EMBL" id="CM044705">
    <property type="protein sequence ID" value="KAI5663747.1"/>
    <property type="molecule type" value="Genomic_DNA"/>
</dbReference>
<organism evidence="1 2">
    <name type="scientific">Catharanthus roseus</name>
    <name type="common">Madagascar periwinkle</name>
    <name type="synonym">Vinca rosea</name>
    <dbReference type="NCBI Taxonomy" id="4058"/>
    <lineage>
        <taxon>Eukaryota</taxon>
        <taxon>Viridiplantae</taxon>
        <taxon>Streptophyta</taxon>
        <taxon>Embryophyta</taxon>
        <taxon>Tracheophyta</taxon>
        <taxon>Spermatophyta</taxon>
        <taxon>Magnoliopsida</taxon>
        <taxon>eudicotyledons</taxon>
        <taxon>Gunneridae</taxon>
        <taxon>Pentapetalae</taxon>
        <taxon>asterids</taxon>
        <taxon>lamiids</taxon>
        <taxon>Gentianales</taxon>
        <taxon>Apocynaceae</taxon>
        <taxon>Rauvolfioideae</taxon>
        <taxon>Vinceae</taxon>
        <taxon>Catharanthinae</taxon>
        <taxon>Catharanthus</taxon>
    </lineage>
</organism>
<evidence type="ECO:0000313" key="2">
    <source>
        <dbReference type="Proteomes" id="UP001060085"/>
    </source>
</evidence>
<dbReference type="Proteomes" id="UP001060085">
    <property type="component" value="Linkage Group LG05"/>
</dbReference>